<sequence length="379" mass="41731">MGHSDKGYISPQSLPQASATFHMIPYLPEEIGWECLIRVPHGTLPLLRRVCRRWKQATESPLFHRLRRSTGSYDHIIIFLQAHPDISAAGRPSLPSYRLAALHQSSGEWAPFPTIPLFPQSLPLFCTLAASGVHLVVIGGWDPETLTCSDAVYVYSFLSATWSRGRPMPGPTRSFFASAASPNNQVFVAGGHDEEKNALKSAMVYDIAKDEWTMLPEMARERDECTGVFEVNKAGLFRVVSGYCTSMQGRFERSAEAFDVGEWRWLPVEEEAVPEGECSKTCVVGGDGRIYVCGGGGKMVMVKEVDEWRAVAELPEDVRVAPNMVAWGEGLMVTGTGGSGWPPAAYVLEMKLGVAIAWRRLAIPKKNSCFFHSACCVDV</sequence>
<keyword evidence="3" id="KW-1185">Reference proteome</keyword>
<proteinExistence type="predicted"/>
<dbReference type="Gene3D" id="2.120.10.80">
    <property type="entry name" value="Kelch-type beta propeller"/>
    <property type="match status" value="1"/>
</dbReference>
<gene>
    <name evidence="2" type="ORF">M5K25_024215</name>
</gene>
<reference evidence="2 3" key="1">
    <citation type="journal article" date="2024" name="Plant Biotechnol. J.">
        <title>Dendrobium thyrsiflorum genome and its molecular insights into genes involved in important horticultural traits.</title>
        <authorList>
            <person name="Chen B."/>
            <person name="Wang J.Y."/>
            <person name="Zheng P.J."/>
            <person name="Li K.L."/>
            <person name="Liang Y.M."/>
            <person name="Chen X.F."/>
            <person name="Zhang C."/>
            <person name="Zhao X."/>
            <person name="He X."/>
            <person name="Zhang G.Q."/>
            <person name="Liu Z.J."/>
            <person name="Xu Q."/>
        </authorList>
    </citation>
    <scope>NUCLEOTIDE SEQUENCE [LARGE SCALE GENOMIC DNA]</scope>
    <source>
        <strain evidence="2">GZMU011</strain>
    </source>
</reference>
<dbReference type="InterPro" id="IPR015915">
    <property type="entry name" value="Kelch-typ_b-propeller"/>
</dbReference>
<dbReference type="InterPro" id="IPR044595">
    <property type="entry name" value="KMD1-4"/>
</dbReference>
<dbReference type="SMART" id="SM00612">
    <property type="entry name" value="Kelch"/>
    <property type="match status" value="2"/>
</dbReference>
<dbReference type="PANTHER" id="PTHR46407:SF3">
    <property type="entry name" value="OS02G0208700 PROTEIN"/>
    <property type="match status" value="1"/>
</dbReference>
<dbReference type="AlphaFoldDB" id="A0ABD0U1J4"/>
<name>A0ABD0U1J4_DENTH</name>
<dbReference type="InterPro" id="IPR006652">
    <property type="entry name" value="Kelch_1"/>
</dbReference>
<dbReference type="Gene3D" id="1.20.1280.50">
    <property type="match status" value="1"/>
</dbReference>
<evidence type="ECO:0000313" key="2">
    <source>
        <dbReference type="EMBL" id="KAL0905777.1"/>
    </source>
</evidence>
<evidence type="ECO:0000259" key="1">
    <source>
        <dbReference type="Pfam" id="PF00646"/>
    </source>
</evidence>
<dbReference type="Proteomes" id="UP001552299">
    <property type="component" value="Unassembled WGS sequence"/>
</dbReference>
<accession>A0ABD0U1J4</accession>
<dbReference type="PANTHER" id="PTHR46407">
    <property type="entry name" value="OS02G0208700 PROTEIN"/>
    <property type="match status" value="1"/>
</dbReference>
<dbReference type="SUPFAM" id="SSF117281">
    <property type="entry name" value="Kelch motif"/>
    <property type="match status" value="1"/>
</dbReference>
<protein>
    <recommendedName>
        <fullName evidence="1">F-box domain-containing protein</fullName>
    </recommendedName>
</protein>
<dbReference type="InterPro" id="IPR001810">
    <property type="entry name" value="F-box_dom"/>
</dbReference>
<evidence type="ECO:0000313" key="3">
    <source>
        <dbReference type="Proteomes" id="UP001552299"/>
    </source>
</evidence>
<organism evidence="2 3">
    <name type="scientific">Dendrobium thyrsiflorum</name>
    <name type="common">Pinecone-like raceme dendrobium</name>
    <name type="synonym">Orchid</name>
    <dbReference type="NCBI Taxonomy" id="117978"/>
    <lineage>
        <taxon>Eukaryota</taxon>
        <taxon>Viridiplantae</taxon>
        <taxon>Streptophyta</taxon>
        <taxon>Embryophyta</taxon>
        <taxon>Tracheophyta</taxon>
        <taxon>Spermatophyta</taxon>
        <taxon>Magnoliopsida</taxon>
        <taxon>Liliopsida</taxon>
        <taxon>Asparagales</taxon>
        <taxon>Orchidaceae</taxon>
        <taxon>Epidendroideae</taxon>
        <taxon>Malaxideae</taxon>
        <taxon>Dendrobiinae</taxon>
        <taxon>Dendrobium</taxon>
    </lineage>
</organism>
<dbReference type="Pfam" id="PF00646">
    <property type="entry name" value="F-box"/>
    <property type="match status" value="1"/>
</dbReference>
<dbReference type="SUPFAM" id="SSF81383">
    <property type="entry name" value="F-box domain"/>
    <property type="match status" value="1"/>
</dbReference>
<dbReference type="CDD" id="cd22152">
    <property type="entry name" value="F-box_AtAFR-like"/>
    <property type="match status" value="1"/>
</dbReference>
<dbReference type="EMBL" id="JANQDX010000018">
    <property type="protein sequence ID" value="KAL0905777.1"/>
    <property type="molecule type" value="Genomic_DNA"/>
</dbReference>
<dbReference type="Pfam" id="PF24681">
    <property type="entry name" value="Kelch_KLHDC2_KLHL20_DRC7"/>
    <property type="match status" value="1"/>
</dbReference>
<comment type="caution">
    <text evidence="2">The sequence shown here is derived from an EMBL/GenBank/DDBJ whole genome shotgun (WGS) entry which is preliminary data.</text>
</comment>
<dbReference type="InterPro" id="IPR036047">
    <property type="entry name" value="F-box-like_dom_sf"/>
</dbReference>
<feature type="domain" description="F-box" evidence="1">
    <location>
        <begin position="27"/>
        <end position="65"/>
    </location>
</feature>